<evidence type="ECO:0000313" key="3">
    <source>
        <dbReference type="Proteomes" id="UP000030151"/>
    </source>
</evidence>
<sequence>MAFPFNPNTVKRNARAYGFNTQEAAIFAHIALDQLRDLNASSSEPVTVEQIAEAIKQYATKEVERERAIRLEVRDRGISILDDMEADLLEMGTEACKSKDSKIPEPRIAEEETDGQPVKRFKFDDDGLELYFGKDDPYGIQAEVVPLSLKYYNQDIITAMCSRVELAVELGKQLAPEDLVNLYATSRTFHNAINEHMLSSIRMWIAHRAPEAGKIFQFRLYRRHLVMDPAGRTWREQCQGTKAARTNPKLMAQARSVPGLRYLQLVLRRDRCCRQIIGIMARNGFLMPRSMHGTLLRLWLLMDIATSGQRQALLRNRDIWSDNHIYNAQMFFMKLLMAFNDPTYGPGSPELLHLFLGQKGLYPLWQLLMRKRFTTLPDLIDLQVRYQYEIPPELVANEAGEQTTIHGVSLHEVGTGHYEGWGLGDSHLLRPDELIPLEATARTLDLEHHLIYMMMWGYFDTLDGDNIVPTEEDMYISDEENVLKHMDTSYHWKKKHAVKKKFFHLSAEEKQKILDDDEDDRLRALAWTGDVSGGDDDDEGEENPYPLDQEINRGFIVRSPRKDEKKVSVPEMNDKQGWEEFVNTALMTVAPDFGEDESLRAQAWHNYSNDEMEGEWDWPAWLAQDEASRGAEGTEEGERESEAETVIMEDEDLANDEDTGSEMEDGDESDGELHDPLLVELRDYLNEEGVQPSAELRQLLGGYA</sequence>
<protein>
    <recommendedName>
        <fullName evidence="4">Histidine kinase group protein</fullName>
    </recommendedName>
</protein>
<dbReference type="eggNOG" id="ENOG502SPGI">
    <property type="taxonomic scope" value="Eukaryota"/>
</dbReference>
<comment type="caution">
    <text evidence="2">The sequence shown here is derived from an EMBL/GenBank/DDBJ whole genome shotgun (WGS) entry which is preliminary data.</text>
</comment>
<dbReference type="HOGENOM" id="CLU_024517_0_0_1"/>
<reference evidence="2 3" key="1">
    <citation type="submission" date="2014-02" db="EMBL/GenBank/DDBJ databases">
        <title>The genome sequence of the entomopathogenic fungus Metarhizium robertsii ARSEF 2575.</title>
        <authorList>
            <person name="Giuliano Garisto Donzelli B."/>
            <person name="Roe B.A."/>
            <person name="Macmil S.L."/>
            <person name="Krasnoff S.B."/>
            <person name="Gibson D.M."/>
        </authorList>
    </citation>
    <scope>NUCLEOTIDE SEQUENCE [LARGE SCALE GENOMIC DNA]</scope>
    <source>
        <strain evidence="2 3">ARSEF 2575</strain>
    </source>
</reference>
<feature type="compositionally biased region" description="Acidic residues" evidence="1">
    <location>
        <begin position="633"/>
        <end position="670"/>
    </location>
</feature>
<dbReference type="EMBL" id="JELW01000037">
    <property type="protein sequence ID" value="EXU97367.1"/>
    <property type="molecule type" value="Genomic_DNA"/>
</dbReference>
<dbReference type="AlphaFoldDB" id="A0A0A1UQM7"/>
<dbReference type="OrthoDB" id="4966at2759"/>
<name>A0A0A1UQM7_9HYPO</name>
<feature type="region of interest" description="Disordered" evidence="1">
    <location>
        <begin position="528"/>
        <end position="548"/>
    </location>
</feature>
<evidence type="ECO:0008006" key="4">
    <source>
        <dbReference type="Google" id="ProtNLM"/>
    </source>
</evidence>
<accession>A0A0A1UQM7</accession>
<evidence type="ECO:0000256" key="1">
    <source>
        <dbReference type="SAM" id="MobiDB-lite"/>
    </source>
</evidence>
<dbReference type="Proteomes" id="UP000030151">
    <property type="component" value="Unassembled WGS sequence"/>
</dbReference>
<feature type="region of interest" description="Disordered" evidence="1">
    <location>
        <begin position="627"/>
        <end position="677"/>
    </location>
</feature>
<feature type="compositionally biased region" description="Acidic residues" evidence="1">
    <location>
        <begin position="533"/>
        <end position="542"/>
    </location>
</feature>
<evidence type="ECO:0000313" key="2">
    <source>
        <dbReference type="EMBL" id="EXU97367.1"/>
    </source>
</evidence>
<organism evidence="2 3">
    <name type="scientific">Metarhizium robertsii</name>
    <dbReference type="NCBI Taxonomy" id="568076"/>
    <lineage>
        <taxon>Eukaryota</taxon>
        <taxon>Fungi</taxon>
        <taxon>Dikarya</taxon>
        <taxon>Ascomycota</taxon>
        <taxon>Pezizomycotina</taxon>
        <taxon>Sordariomycetes</taxon>
        <taxon>Hypocreomycetidae</taxon>
        <taxon>Hypocreales</taxon>
        <taxon>Clavicipitaceae</taxon>
        <taxon>Metarhizium</taxon>
    </lineage>
</organism>
<proteinExistence type="predicted"/>
<gene>
    <name evidence="2" type="ORF">X797_009472</name>
</gene>